<feature type="transmembrane region" description="Helical" evidence="1">
    <location>
        <begin position="185"/>
        <end position="202"/>
    </location>
</feature>
<name>A0A2P4Y6A2_9STRA</name>
<dbReference type="OrthoDB" id="126352at2759"/>
<organism evidence="2 3">
    <name type="scientific">Phytophthora palmivora</name>
    <dbReference type="NCBI Taxonomy" id="4796"/>
    <lineage>
        <taxon>Eukaryota</taxon>
        <taxon>Sar</taxon>
        <taxon>Stramenopiles</taxon>
        <taxon>Oomycota</taxon>
        <taxon>Peronosporomycetes</taxon>
        <taxon>Peronosporales</taxon>
        <taxon>Peronosporaceae</taxon>
        <taxon>Phytophthora</taxon>
    </lineage>
</organism>
<evidence type="ECO:0008006" key="4">
    <source>
        <dbReference type="Google" id="ProtNLM"/>
    </source>
</evidence>
<feature type="transmembrane region" description="Helical" evidence="1">
    <location>
        <begin position="536"/>
        <end position="560"/>
    </location>
</feature>
<evidence type="ECO:0000256" key="1">
    <source>
        <dbReference type="SAM" id="Phobius"/>
    </source>
</evidence>
<feature type="transmembrane region" description="Helical" evidence="1">
    <location>
        <begin position="371"/>
        <end position="391"/>
    </location>
</feature>
<accession>A0A2P4Y6A2</accession>
<feature type="transmembrane region" description="Helical" evidence="1">
    <location>
        <begin position="85"/>
        <end position="107"/>
    </location>
</feature>
<keyword evidence="1" id="KW-0812">Transmembrane</keyword>
<comment type="caution">
    <text evidence="2">The sequence shown here is derived from an EMBL/GenBank/DDBJ whole genome shotgun (WGS) entry which is preliminary data.</text>
</comment>
<proteinExistence type="predicted"/>
<dbReference type="AlphaFoldDB" id="A0A2P4Y6A2"/>
<evidence type="ECO:0000313" key="3">
    <source>
        <dbReference type="Proteomes" id="UP000237271"/>
    </source>
</evidence>
<dbReference type="EMBL" id="NCKW01005174">
    <property type="protein sequence ID" value="POM73345.1"/>
    <property type="molecule type" value="Genomic_DNA"/>
</dbReference>
<feature type="transmembrane region" description="Helical" evidence="1">
    <location>
        <begin position="641"/>
        <end position="660"/>
    </location>
</feature>
<feature type="transmembrane region" description="Helical" evidence="1">
    <location>
        <begin position="855"/>
        <end position="879"/>
    </location>
</feature>
<keyword evidence="1" id="KW-1133">Transmembrane helix</keyword>
<reference evidence="2 3" key="1">
    <citation type="journal article" date="2017" name="Genome Biol. Evol.">
        <title>Phytophthora megakarya and P. palmivora, closely related causal agents of cacao black pod rot, underwent increases in genome sizes and gene numbers by different mechanisms.</title>
        <authorList>
            <person name="Ali S.S."/>
            <person name="Shao J."/>
            <person name="Lary D.J."/>
            <person name="Kronmiller B."/>
            <person name="Shen D."/>
            <person name="Strem M.D."/>
            <person name="Amoako-Attah I."/>
            <person name="Akrofi A.Y."/>
            <person name="Begoude B.A."/>
            <person name="Ten Hoopen G.M."/>
            <person name="Coulibaly K."/>
            <person name="Kebe B.I."/>
            <person name="Melnick R.L."/>
            <person name="Guiltinan M.J."/>
            <person name="Tyler B.M."/>
            <person name="Meinhardt L.W."/>
            <person name="Bailey B.A."/>
        </authorList>
    </citation>
    <scope>NUCLEOTIDE SEQUENCE [LARGE SCALE GENOMIC DNA]</scope>
    <source>
        <strain evidence="3">sbr112.9</strain>
    </source>
</reference>
<gene>
    <name evidence="2" type="ORF">PHPALM_9816</name>
</gene>
<evidence type="ECO:0000313" key="2">
    <source>
        <dbReference type="EMBL" id="POM73345.1"/>
    </source>
</evidence>
<feature type="transmembrane region" description="Helical" evidence="1">
    <location>
        <begin position="146"/>
        <end position="173"/>
    </location>
</feature>
<keyword evidence="1" id="KW-0472">Membrane</keyword>
<sequence>MWQSKPLLSGWRCVWEKWRNLQVGRQGSYSIERLESLDYYCKTTSRSRVVLVCILTPLPSLLLIVLLECLPLRPPSEGWASNWVFWIRLGITIFTMTFAGMTKLVAFAPDFNAALSKRLIVACGASAAYVATALLGANTIGFPIPMMWILGGSFMSIYVPVLALLVFGFAPFAKNSPCQQNMQRFSRYFFAYMTLAGVFPFYKVLYEFIPMRFRGIVIVVLPLWRLAAKQFLIRATRELEDFMPEIVAFTVDFFSALFVSVCMSTSGSMELAVLFVAADVGQSLLELHDVRTVSKADQLVASTWSRILFTQRASIVPAQESLLGPTTELVAEEVKKQLKTSQNTHTCAKHDRTVEKTNQVVRQGLQVLFHWEYVALVEYVECIVPLVFVAYKAILEQLPNIVYYPGGSGSLTMLSAVNILMFGALEIGSFFLLNNYLLRKFAFSPLYQLAFVLETQIYSVQTKLFIETVLLLQYELAHLGSYSIERLESLDLYCKTTSQIRVVLVCLLTPLPALAAALLLEVLPLRPPSEGLTANWVFWLRLLLMELILGFAGNSQVAAFVPGLPFTIPKRIIIAMGVAVCYLGTCLLAAKLIGFPVPLMMQFGRCSNRNIHTTFFFAHMTLIGVYPLYKVLYNHVPSSYRSIVVIVLPIWKFAAKSFVVRSTRQLEDYMPELVAFSVDFFGTLFVSVCMYSSGSIYLSGLFVLADLGQSLLEFREVHSNAKVVFELLADQRASQKNLYCKKGRRLSRLENTELLTMVVAYTRNPKAYNVKTLPDARLWSCIPHPITQEQLGHLQMLEALGIYSVQKPISNRPNLQHQPRFLQRLSVAPAPLQVMVPYTKRTDRSKKLAIQGLQLLFHCEYLALVEYIKCVVPLVFVTYKLVLRQLHNAVYYPNDDDNWRISSVVNLFVFAMLEVGSFVFLNALLRSKCAFSPLYQLAFVLETQMCPVQVHLFVALIILLQYELFHLGA</sequence>
<dbReference type="Proteomes" id="UP000237271">
    <property type="component" value="Unassembled WGS sequence"/>
</dbReference>
<feature type="transmembrane region" description="Helical" evidence="1">
    <location>
        <begin position="610"/>
        <end position="629"/>
    </location>
</feature>
<feature type="transmembrane region" description="Helical" evidence="1">
    <location>
        <begin position="119"/>
        <end position="140"/>
    </location>
</feature>
<feature type="transmembrane region" description="Helical" evidence="1">
    <location>
        <begin position="937"/>
        <end position="962"/>
    </location>
</feature>
<feature type="transmembrane region" description="Helical" evidence="1">
    <location>
        <begin position="502"/>
        <end position="524"/>
    </location>
</feature>
<feature type="transmembrane region" description="Helical" evidence="1">
    <location>
        <begin position="680"/>
        <end position="705"/>
    </location>
</feature>
<feature type="transmembrane region" description="Helical" evidence="1">
    <location>
        <begin position="572"/>
        <end position="590"/>
    </location>
</feature>
<feature type="transmembrane region" description="Helical" evidence="1">
    <location>
        <begin position="899"/>
        <end position="925"/>
    </location>
</feature>
<protein>
    <recommendedName>
        <fullName evidence="4">Transmembrane protein</fullName>
    </recommendedName>
</protein>
<feature type="transmembrane region" description="Helical" evidence="1">
    <location>
        <begin position="411"/>
        <end position="433"/>
    </location>
</feature>
<keyword evidence="3" id="KW-1185">Reference proteome</keyword>
<feature type="transmembrane region" description="Helical" evidence="1">
    <location>
        <begin position="49"/>
        <end position="73"/>
    </location>
</feature>